<dbReference type="GO" id="GO:0016887">
    <property type="term" value="F:ATP hydrolysis activity"/>
    <property type="evidence" value="ECO:0007669"/>
    <property type="project" value="InterPro"/>
</dbReference>
<accession>A0A0F9E614</accession>
<dbReference type="InterPro" id="IPR003593">
    <property type="entry name" value="AAA+_ATPase"/>
</dbReference>
<comment type="similarity">
    <text evidence="1">Belongs to the GSP E family.</text>
</comment>
<dbReference type="Gene3D" id="3.30.450.380">
    <property type="match status" value="1"/>
</dbReference>
<dbReference type="SUPFAM" id="SSF52540">
    <property type="entry name" value="P-loop containing nucleoside triphosphate hydrolases"/>
    <property type="match status" value="1"/>
</dbReference>
<evidence type="ECO:0000259" key="2">
    <source>
        <dbReference type="SMART" id="SM00382"/>
    </source>
</evidence>
<dbReference type="PANTHER" id="PTHR30486:SF6">
    <property type="entry name" value="TYPE IV PILUS RETRACTATION ATPASE PILT"/>
    <property type="match status" value="1"/>
</dbReference>
<dbReference type="SMART" id="SM00382">
    <property type="entry name" value="AAA"/>
    <property type="match status" value="1"/>
</dbReference>
<dbReference type="InterPro" id="IPR050921">
    <property type="entry name" value="T4SS_GSP_E_ATPase"/>
</dbReference>
<dbReference type="Gene3D" id="3.40.50.300">
    <property type="entry name" value="P-loop containing nucleotide triphosphate hydrolases"/>
    <property type="match status" value="1"/>
</dbReference>
<evidence type="ECO:0000256" key="1">
    <source>
        <dbReference type="ARBA" id="ARBA00006611"/>
    </source>
</evidence>
<dbReference type="AlphaFoldDB" id="A0A0F9E614"/>
<proteinExistence type="inferred from homology"/>
<dbReference type="InterPro" id="IPR001482">
    <property type="entry name" value="T2SS/T4SS_dom"/>
</dbReference>
<evidence type="ECO:0000313" key="3">
    <source>
        <dbReference type="EMBL" id="KKL25296.1"/>
    </source>
</evidence>
<dbReference type="EMBL" id="LAZR01036268">
    <property type="protein sequence ID" value="KKL25296.1"/>
    <property type="molecule type" value="Genomic_DNA"/>
</dbReference>
<reference evidence="3" key="1">
    <citation type="journal article" date="2015" name="Nature">
        <title>Complex archaea that bridge the gap between prokaryotes and eukaryotes.</title>
        <authorList>
            <person name="Spang A."/>
            <person name="Saw J.H."/>
            <person name="Jorgensen S.L."/>
            <person name="Zaremba-Niedzwiedzka K."/>
            <person name="Martijn J."/>
            <person name="Lind A.E."/>
            <person name="van Eijk R."/>
            <person name="Schleper C."/>
            <person name="Guy L."/>
            <person name="Ettema T.J."/>
        </authorList>
    </citation>
    <scope>NUCLEOTIDE SEQUENCE</scope>
</reference>
<dbReference type="PANTHER" id="PTHR30486">
    <property type="entry name" value="TWITCHING MOTILITY PROTEIN PILT"/>
    <property type="match status" value="1"/>
</dbReference>
<comment type="caution">
    <text evidence="3">The sequence shown here is derived from an EMBL/GenBank/DDBJ whole genome shotgun (WGS) entry which is preliminary data.</text>
</comment>
<protein>
    <recommendedName>
        <fullName evidence="2">AAA+ ATPase domain-containing protein</fullName>
    </recommendedName>
</protein>
<sequence length="371" mass="41385">MSAKTVMSQSSSSNQLPINAVQRIRAILYSHIAPAEILRRLKINTAQVRKELKSEILDLISDENMVLTHSQKKLIVQRVLDDVLGFGPIEPLLKDRSINEIMINGPYMIFIERNGRLERTDQTFEDVEHLMNVIDKIIAPLGRRVDESSPMVDGRLPDGSRVNVIIPPVALSGPTLTIRRFRSTMFTFEDLVDNGTIPKPMIDYIPETIKQRRNILVTGGTGSGKTTLLNAISSLISPNERIVTIEDAAELRFTQPHVVSLESRPANIEGHGRVNIRELVINALRMRPDRIVIGEVRGGETLDMLQAMNTGHDGSLTTAHANNPRDALRRIENMVSMAGLNYPVRAIREQVASALDLLIHISRLTGGRRKV</sequence>
<dbReference type="CDD" id="cd01130">
    <property type="entry name" value="VirB11-like_ATPase"/>
    <property type="match status" value="1"/>
</dbReference>
<dbReference type="InterPro" id="IPR027417">
    <property type="entry name" value="P-loop_NTPase"/>
</dbReference>
<feature type="domain" description="AAA+ ATPase" evidence="2">
    <location>
        <begin position="211"/>
        <end position="365"/>
    </location>
</feature>
<dbReference type="Pfam" id="PF00437">
    <property type="entry name" value="T2SSE"/>
    <property type="match status" value="1"/>
</dbReference>
<feature type="non-terminal residue" evidence="3">
    <location>
        <position position="371"/>
    </location>
</feature>
<name>A0A0F9E614_9ZZZZ</name>
<organism evidence="3">
    <name type="scientific">marine sediment metagenome</name>
    <dbReference type="NCBI Taxonomy" id="412755"/>
    <lineage>
        <taxon>unclassified sequences</taxon>
        <taxon>metagenomes</taxon>
        <taxon>ecological metagenomes</taxon>
    </lineage>
</organism>
<gene>
    <name evidence="3" type="ORF">LCGC14_2406750</name>
</gene>